<dbReference type="EMBL" id="CM004396">
    <property type="protein sequence ID" value="KAG8645734.1"/>
    <property type="molecule type" value="Genomic_DNA"/>
</dbReference>
<comment type="caution">
    <text evidence="1">The sequence shown here is derived from an EMBL/GenBank/DDBJ whole genome shotgun (WGS) entry which is preliminary data.</text>
</comment>
<proteinExistence type="predicted"/>
<dbReference type="Proteomes" id="UP000091857">
    <property type="component" value="Chromosome 10"/>
</dbReference>
<name>A0ACB7H188_MANES</name>
<accession>A0ACB7H188</accession>
<keyword evidence="2" id="KW-1185">Reference proteome</keyword>
<organism evidence="1 2">
    <name type="scientific">Manihot esculenta</name>
    <name type="common">Cassava</name>
    <name type="synonym">Jatropha manihot</name>
    <dbReference type="NCBI Taxonomy" id="3983"/>
    <lineage>
        <taxon>Eukaryota</taxon>
        <taxon>Viridiplantae</taxon>
        <taxon>Streptophyta</taxon>
        <taxon>Embryophyta</taxon>
        <taxon>Tracheophyta</taxon>
        <taxon>Spermatophyta</taxon>
        <taxon>Magnoliopsida</taxon>
        <taxon>eudicotyledons</taxon>
        <taxon>Gunneridae</taxon>
        <taxon>Pentapetalae</taxon>
        <taxon>rosids</taxon>
        <taxon>fabids</taxon>
        <taxon>Malpighiales</taxon>
        <taxon>Euphorbiaceae</taxon>
        <taxon>Crotonoideae</taxon>
        <taxon>Manihoteae</taxon>
        <taxon>Manihot</taxon>
    </lineage>
</organism>
<sequence>MAFETSLYSTSPTMAECPSTSSKRIRLSFLQDSFTVKPNWSELLPELLHLILLKLSLVQITRCMAACSSWRSIAESYSLPQTPWLLLPAGNEQHHVDIRCFFSLEDNKAYQIKNIDKLFGDDAWCIGSFHGWLVLLDDDAKPFLLNPSSQVRIQLPAI</sequence>
<evidence type="ECO:0000313" key="2">
    <source>
        <dbReference type="Proteomes" id="UP000091857"/>
    </source>
</evidence>
<reference evidence="2" key="1">
    <citation type="journal article" date="2016" name="Nat. Biotechnol.">
        <title>Sequencing wild and cultivated cassava and related species reveals extensive interspecific hybridization and genetic diversity.</title>
        <authorList>
            <person name="Bredeson J.V."/>
            <person name="Lyons J.B."/>
            <person name="Prochnik S.E."/>
            <person name="Wu G.A."/>
            <person name="Ha C.M."/>
            <person name="Edsinger-Gonzales E."/>
            <person name="Grimwood J."/>
            <person name="Schmutz J."/>
            <person name="Rabbi I.Y."/>
            <person name="Egesi C."/>
            <person name="Nauluvula P."/>
            <person name="Lebot V."/>
            <person name="Ndunguru J."/>
            <person name="Mkamilo G."/>
            <person name="Bart R.S."/>
            <person name="Setter T.L."/>
            <person name="Gleadow R.M."/>
            <person name="Kulakow P."/>
            <person name="Ferguson M.E."/>
            <person name="Rounsley S."/>
            <person name="Rokhsar D.S."/>
        </authorList>
    </citation>
    <scope>NUCLEOTIDE SEQUENCE [LARGE SCALE GENOMIC DNA]</scope>
    <source>
        <strain evidence="2">cv. AM560-2</strain>
    </source>
</reference>
<evidence type="ECO:0000313" key="1">
    <source>
        <dbReference type="EMBL" id="KAG8645734.1"/>
    </source>
</evidence>
<gene>
    <name evidence="1" type="ORF">MANES_10G088310v8</name>
</gene>
<protein>
    <submittedName>
        <fullName evidence="1">Uncharacterized protein</fullName>
    </submittedName>
</protein>